<dbReference type="Pfam" id="PF13276">
    <property type="entry name" value="HTH_21"/>
    <property type="match status" value="1"/>
</dbReference>
<dbReference type="Gene3D" id="1.10.10.10">
    <property type="entry name" value="Winged helix-like DNA-binding domain superfamily/Winged helix DNA-binding domain"/>
    <property type="match status" value="1"/>
</dbReference>
<dbReference type="EMBL" id="JBHSCR010000021">
    <property type="protein sequence ID" value="MFC4349500.1"/>
    <property type="molecule type" value="Genomic_DNA"/>
</dbReference>
<dbReference type="InterPro" id="IPR048020">
    <property type="entry name" value="Transpos_IS3"/>
</dbReference>
<dbReference type="InterPro" id="IPR036397">
    <property type="entry name" value="RNaseH_sf"/>
</dbReference>
<dbReference type="PROSITE" id="PS50994">
    <property type="entry name" value="INTEGRASE"/>
    <property type="match status" value="1"/>
</dbReference>
<dbReference type="PANTHER" id="PTHR46889:SF4">
    <property type="entry name" value="TRANSPOSASE INSO FOR INSERTION SEQUENCE ELEMENT IS911B-RELATED"/>
    <property type="match status" value="1"/>
</dbReference>
<dbReference type="InterPro" id="IPR025948">
    <property type="entry name" value="HTH-like_dom"/>
</dbReference>
<dbReference type="RefSeq" id="WP_156431930.1">
    <property type="nucleotide sequence ID" value="NZ_JBHSCR010000021.1"/>
</dbReference>
<dbReference type="SUPFAM" id="SSF53098">
    <property type="entry name" value="Ribonuclease H-like"/>
    <property type="match status" value="1"/>
</dbReference>
<dbReference type="InterPro" id="IPR001584">
    <property type="entry name" value="Integrase_cat-core"/>
</dbReference>
<evidence type="ECO:0000259" key="2">
    <source>
        <dbReference type="PROSITE" id="PS50994"/>
    </source>
</evidence>
<comment type="caution">
    <text evidence="3">The sequence shown here is derived from an EMBL/GenBank/DDBJ whole genome shotgun (WGS) entry which is preliminary data.</text>
</comment>
<evidence type="ECO:0000256" key="1">
    <source>
        <dbReference type="SAM" id="Coils"/>
    </source>
</evidence>
<feature type="domain" description="Integrase catalytic" evidence="2">
    <location>
        <begin position="234"/>
        <end position="399"/>
    </location>
</feature>
<dbReference type="Pfam" id="PF01527">
    <property type="entry name" value="HTH_Tnp_1"/>
    <property type="match status" value="1"/>
</dbReference>
<sequence>MSKTTNKFSPEVRDRAVRMVFSHEGDYPSRWAAIVSISSKIGCVPQTLNEWVKKAEVDSGQRAGMPTEVADKLKALERENRELRQANEILRKASAYFCPGGARPPTETLISFIDEHRDLYGVEPICRLLQIAPSTYHHHLACRRDPSLLSARAQRDMALKPEIARVFEENFLVYGVRKIWRQLGREGFHVARCTVERLMREMGLQGAIRGKPVRTTFSDKSAPCPLDQVNREFHAPAPNMLWVSDFTYVATWQGFVYVAFVIDVFARRIVGWRVSRTAHTGFVLDALEQALHDRRPARKGGLIHHSDRGSQYVSIRYTERLAEDGIEPSVGSVGDSYDNALAETINGLYKAEVIHRRGPWRSFEMVEFATLEWVDWFNHRRLLEPIGNIPPAEAERNYYAMLDERPMAA</sequence>
<dbReference type="InterPro" id="IPR009057">
    <property type="entry name" value="Homeodomain-like_sf"/>
</dbReference>
<reference evidence="4" key="1">
    <citation type="journal article" date="2019" name="Int. J. Syst. Evol. Microbiol.">
        <title>The Global Catalogue of Microorganisms (GCM) 10K type strain sequencing project: providing services to taxonomists for standard genome sequencing and annotation.</title>
        <authorList>
            <consortium name="The Broad Institute Genomics Platform"/>
            <consortium name="The Broad Institute Genome Sequencing Center for Infectious Disease"/>
            <person name="Wu L."/>
            <person name="Ma J."/>
        </authorList>
    </citation>
    <scope>NUCLEOTIDE SEQUENCE [LARGE SCALE GENOMIC DNA]</scope>
    <source>
        <strain evidence="4">CGMCC 1.15304</strain>
    </source>
</reference>
<dbReference type="NCBIfam" id="NF033516">
    <property type="entry name" value="transpos_IS3"/>
    <property type="match status" value="1"/>
</dbReference>
<accession>A0ABV8UF55</accession>
<proteinExistence type="predicted"/>
<dbReference type="InterPro" id="IPR036388">
    <property type="entry name" value="WH-like_DNA-bd_sf"/>
</dbReference>
<keyword evidence="1" id="KW-0175">Coiled coil</keyword>
<evidence type="ECO:0000313" key="3">
    <source>
        <dbReference type="EMBL" id="MFC4349500.1"/>
    </source>
</evidence>
<keyword evidence="4" id="KW-1185">Reference proteome</keyword>
<dbReference type="SUPFAM" id="SSF46689">
    <property type="entry name" value="Homeodomain-like"/>
    <property type="match status" value="1"/>
</dbReference>
<gene>
    <name evidence="3" type="ORF">ACFO5Q_16725</name>
</gene>
<organism evidence="3 4">
    <name type="scientific">Kordiimonas lipolytica</name>
    <dbReference type="NCBI Taxonomy" id="1662421"/>
    <lineage>
        <taxon>Bacteria</taxon>
        <taxon>Pseudomonadati</taxon>
        <taxon>Pseudomonadota</taxon>
        <taxon>Alphaproteobacteria</taxon>
        <taxon>Kordiimonadales</taxon>
        <taxon>Kordiimonadaceae</taxon>
        <taxon>Kordiimonas</taxon>
    </lineage>
</organism>
<dbReference type="Pfam" id="PF00665">
    <property type="entry name" value="rve"/>
    <property type="match status" value="1"/>
</dbReference>
<dbReference type="InterPro" id="IPR002514">
    <property type="entry name" value="Transposase_8"/>
</dbReference>
<evidence type="ECO:0000313" key="4">
    <source>
        <dbReference type="Proteomes" id="UP001595776"/>
    </source>
</evidence>
<dbReference type="Proteomes" id="UP001595776">
    <property type="component" value="Unassembled WGS sequence"/>
</dbReference>
<protein>
    <submittedName>
        <fullName evidence="3">IS3 family transposase</fullName>
    </submittedName>
</protein>
<feature type="coiled-coil region" evidence="1">
    <location>
        <begin position="69"/>
        <end position="96"/>
    </location>
</feature>
<dbReference type="InterPro" id="IPR050900">
    <property type="entry name" value="Transposase_IS3/IS150/IS904"/>
</dbReference>
<dbReference type="InterPro" id="IPR012337">
    <property type="entry name" value="RNaseH-like_sf"/>
</dbReference>
<dbReference type="Gene3D" id="3.30.420.10">
    <property type="entry name" value="Ribonuclease H-like superfamily/Ribonuclease H"/>
    <property type="match status" value="1"/>
</dbReference>
<dbReference type="PANTHER" id="PTHR46889">
    <property type="entry name" value="TRANSPOSASE INSF FOR INSERTION SEQUENCE IS3B-RELATED"/>
    <property type="match status" value="1"/>
</dbReference>
<name>A0ABV8UF55_9PROT</name>